<dbReference type="AlphaFoldDB" id="H1DCW2"/>
<dbReference type="GeneID" id="98067835"/>
<dbReference type="RefSeq" id="WP_009135323.1">
    <property type="nucleotide sequence ID" value="NZ_JH594596.1"/>
</dbReference>
<feature type="domain" description="SusD-like N-terminal" evidence="1">
    <location>
        <begin position="21"/>
        <end position="223"/>
    </location>
</feature>
<dbReference type="PROSITE" id="PS51257">
    <property type="entry name" value="PROKAR_LIPOPROTEIN"/>
    <property type="match status" value="1"/>
</dbReference>
<dbReference type="GO" id="GO:0009279">
    <property type="term" value="C:cell outer membrane"/>
    <property type="evidence" value="ECO:0007669"/>
    <property type="project" value="UniProtKB-SubCell"/>
</dbReference>
<protein>
    <recommendedName>
        <fullName evidence="1">SusD-like N-terminal domain-containing protein</fullName>
    </recommendedName>
</protein>
<accession>H1DCW2</accession>
<evidence type="ECO:0000259" key="1">
    <source>
        <dbReference type="Pfam" id="PF14322"/>
    </source>
</evidence>
<dbReference type="STRING" id="742817.HMPREF9449_00169"/>
<keyword evidence="3" id="KW-1185">Reference proteome</keyword>
<dbReference type="PATRIC" id="fig|742817.3.peg.175"/>
<dbReference type="HOGENOM" id="CLU_015553_2_0_10"/>
<evidence type="ECO:0000313" key="2">
    <source>
        <dbReference type="EMBL" id="EHP51167.1"/>
    </source>
</evidence>
<dbReference type="EMBL" id="ADMC01000001">
    <property type="protein sequence ID" value="EHP51167.1"/>
    <property type="molecule type" value="Genomic_DNA"/>
</dbReference>
<evidence type="ECO:0000313" key="3">
    <source>
        <dbReference type="Proteomes" id="UP000004892"/>
    </source>
</evidence>
<dbReference type="eggNOG" id="COG0388">
    <property type="taxonomic scope" value="Bacteria"/>
</dbReference>
<dbReference type="InterPro" id="IPR033985">
    <property type="entry name" value="SusD-like_N"/>
</dbReference>
<dbReference type="Gene3D" id="1.25.40.390">
    <property type="match status" value="2"/>
</dbReference>
<dbReference type="SUPFAM" id="SSF48452">
    <property type="entry name" value="TPR-like"/>
    <property type="match status" value="1"/>
</dbReference>
<dbReference type="InterPro" id="IPR011990">
    <property type="entry name" value="TPR-like_helical_dom_sf"/>
</dbReference>
<organism evidence="2 3">
    <name type="scientific">Odoribacter laneus YIT 12061</name>
    <dbReference type="NCBI Taxonomy" id="742817"/>
    <lineage>
        <taxon>Bacteria</taxon>
        <taxon>Pseudomonadati</taxon>
        <taxon>Bacteroidota</taxon>
        <taxon>Bacteroidia</taxon>
        <taxon>Bacteroidales</taxon>
        <taxon>Odoribacteraceae</taxon>
        <taxon>Odoribacter</taxon>
    </lineage>
</organism>
<gene>
    <name evidence="2" type="ORF">HMPREF9449_00169</name>
</gene>
<name>H1DCW2_9BACT</name>
<reference evidence="2 3" key="1">
    <citation type="submission" date="2012-01" db="EMBL/GenBank/DDBJ databases">
        <title>The Genome Sequence of Odoribacter laneus YIT 12061.</title>
        <authorList>
            <consortium name="The Broad Institute Genome Sequencing Platform"/>
            <person name="Earl A."/>
            <person name="Ward D."/>
            <person name="Feldgarden M."/>
            <person name="Gevers D."/>
            <person name="Morotomi M."/>
            <person name="Young S.K."/>
            <person name="Zeng Q."/>
            <person name="Gargeya S."/>
            <person name="Fitzgerald M."/>
            <person name="Haas B."/>
            <person name="Abouelleil A."/>
            <person name="Alvarado L."/>
            <person name="Arachchi H.M."/>
            <person name="Berlin A."/>
            <person name="Chapman S.B."/>
            <person name="Gearin G."/>
            <person name="Goldberg J."/>
            <person name="Griggs A."/>
            <person name="Gujja S."/>
            <person name="Hansen M."/>
            <person name="Heiman D."/>
            <person name="Howarth C."/>
            <person name="Larimer J."/>
            <person name="Lui A."/>
            <person name="MacDonald P.J.P."/>
            <person name="McCowen C."/>
            <person name="Montmayeur A."/>
            <person name="Murphy C."/>
            <person name="Neiman D."/>
            <person name="Pearson M."/>
            <person name="Priest M."/>
            <person name="Roberts A."/>
            <person name="Saif S."/>
            <person name="Shea T."/>
            <person name="Sisk P."/>
            <person name="Stolte C."/>
            <person name="Sykes S."/>
            <person name="Wortman J."/>
            <person name="Nusbaum C."/>
            <person name="Birren B."/>
        </authorList>
    </citation>
    <scope>NUCLEOTIDE SEQUENCE [LARGE SCALE GENOMIC DNA]</scope>
    <source>
        <strain evidence="2 3">YIT 12061</strain>
    </source>
</reference>
<sequence length="500" mass="56938">MKNIIISLLITGACLFTACNDFLDKMPDNRAELNTEEKLTSLLVSAYPAASFITMTELMSDNTADNGPLYTYYSLMVPQCYNWEDVSEITQDSPQYLWDQCYIAIASANHVLQTIKEIGEENCTAQKGEALLCRAYAHFVLVNIFCQHYNEQNSTQDMGIPYVEEPETVVFKNYDRGTVAEVYEKIARDIEEGLPLINDQLYDIPKYHFNYKAACAFAARFYLYYRKFDLTIKYATLALGDAPNEVIRDYLGDAKTSDLDWRFNHYISAELNCNLLILPAKSYWPIIHGPYTNGGKRYGHSQEIAKEGTIWSPGLWGENLSAYNTVFGDAQKLCYPKLGAFTEYTDKVAGIGYINIVYPAFTTDETLLCRAEAYVYQENYALALADMNLWLKGHTNSGVNISPDIIHNYYTQEVPSKKVLHPKFSINPGTQESFIHFILHCRRIETIHDGLRWFDIKRYGIEVVHNHYESSDDILTVDDPRRAIQLPAQVIGAGLPANPR</sequence>
<dbReference type="Proteomes" id="UP000004892">
    <property type="component" value="Unassembled WGS sequence"/>
</dbReference>
<comment type="caution">
    <text evidence="2">The sequence shown here is derived from an EMBL/GenBank/DDBJ whole genome shotgun (WGS) entry which is preliminary data.</text>
</comment>
<dbReference type="Pfam" id="PF14322">
    <property type="entry name" value="SusD-like_3"/>
    <property type="match status" value="1"/>
</dbReference>
<proteinExistence type="predicted"/>